<name>A0AAV4TC01_CAEEX</name>
<dbReference type="EMBL" id="BPLR01010915">
    <property type="protein sequence ID" value="GIY42996.1"/>
    <property type="molecule type" value="Genomic_DNA"/>
</dbReference>
<evidence type="ECO:0000313" key="2">
    <source>
        <dbReference type="Proteomes" id="UP001054945"/>
    </source>
</evidence>
<protein>
    <submittedName>
        <fullName evidence="1">Uncharacterized protein</fullName>
    </submittedName>
</protein>
<organism evidence="1 2">
    <name type="scientific">Caerostris extrusa</name>
    <name type="common">Bark spider</name>
    <name type="synonym">Caerostris bankana</name>
    <dbReference type="NCBI Taxonomy" id="172846"/>
    <lineage>
        <taxon>Eukaryota</taxon>
        <taxon>Metazoa</taxon>
        <taxon>Ecdysozoa</taxon>
        <taxon>Arthropoda</taxon>
        <taxon>Chelicerata</taxon>
        <taxon>Arachnida</taxon>
        <taxon>Araneae</taxon>
        <taxon>Araneomorphae</taxon>
        <taxon>Entelegynae</taxon>
        <taxon>Araneoidea</taxon>
        <taxon>Araneidae</taxon>
        <taxon>Caerostris</taxon>
    </lineage>
</organism>
<keyword evidence="2" id="KW-1185">Reference proteome</keyword>
<reference evidence="1 2" key="1">
    <citation type="submission" date="2021-06" db="EMBL/GenBank/DDBJ databases">
        <title>Caerostris extrusa draft genome.</title>
        <authorList>
            <person name="Kono N."/>
            <person name="Arakawa K."/>
        </authorList>
    </citation>
    <scope>NUCLEOTIDE SEQUENCE [LARGE SCALE GENOMIC DNA]</scope>
</reference>
<proteinExistence type="predicted"/>
<gene>
    <name evidence="1" type="ORF">CEXT_253231</name>
</gene>
<evidence type="ECO:0000313" key="1">
    <source>
        <dbReference type="EMBL" id="GIY42996.1"/>
    </source>
</evidence>
<sequence>MIPGCRGVTKLGQLVGRHSPKYEDEMWSKEEQSPQPITKWLNRECSLSPLENRRSLATIKFTNILRSNNMDHISARVFNEWKGSNQTKKIFNSTA</sequence>
<dbReference type="Proteomes" id="UP001054945">
    <property type="component" value="Unassembled WGS sequence"/>
</dbReference>
<dbReference type="AlphaFoldDB" id="A0AAV4TC01"/>
<accession>A0AAV4TC01</accession>
<comment type="caution">
    <text evidence="1">The sequence shown here is derived from an EMBL/GenBank/DDBJ whole genome shotgun (WGS) entry which is preliminary data.</text>
</comment>